<feature type="domain" description="Beta-mannosidase-like galactose-binding" evidence="16">
    <location>
        <begin position="23"/>
        <end position="181"/>
    </location>
</feature>
<evidence type="ECO:0000256" key="2">
    <source>
        <dbReference type="ARBA" id="ARBA00004613"/>
    </source>
</evidence>
<keyword evidence="6" id="KW-0964">Secreted</keyword>
<evidence type="ECO:0000259" key="16">
    <source>
        <dbReference type="Pfam" id="PF22666"/>
    </source>
</evidence>
<dbReference type="Proteomes" id="UP000001662">
    <property type="component" value="Chromosome"/>
</dbReference>
<dbReference type="OrthoDB" id="9801077at2"/>
<dbReference type="Pfam" id="PF00703">
    <property type="entry name" value="Glyco_hydro_2"/>
    <property type="match status" value="1"/>
</dbReference>
<dbReference type="eggNOG" id="COG3250">
    <property type="taxonomic scope" value="Bacteria"/>
</dbReference>
<evidence type="ECO:0000256" key="9">
    <source>
        <dbReference type="ARBA" id="ARBA00023295"/>
    </source>
</evidence>
<evidence type="ECO:0000256" key="8">
    <source>
        <dbReference type="ARBA" id="ARBA00023180"/>
    </source>
</evidence>
<evidence type="ECO:0000256" key="5">
    <source>
        <dbReference type="ARBA" id="ARBA00012754"/>
    </source>
</evidence>
<dbReference type="AlphaFoldDB" id="D9R764"/>
<comment type="pathway">
    <text evidence="3">Glycan metabolism; N-glycan degradation.</text>
</comment>
<gene>
    <name evidence="17" type="ordered locus">Closa_2962</name>
</gene>
<organism evidence="17 18">
    <name type="scientific">Lacrimispora saccharolytica (strain ATCC 35040 / DSM 2544 / NRCC 2533 / WM1)</name>
    <name type="common">Clostridium saccharolyticum</name>
    <dbReference type="NCBI Taxonomy" id="610130"/>
    <lineage>
        <taxon>Bacteria</taxon>
        <taxon>Bacillati</taxon>
        <taxon>Bacillota</taxon>
        <taxon>Clostridia</taxon>
        <taxon>Lachnospirales</taxon>
        <taxon>Lachnospiraceae</taxon>
        <taxon>Lacrimispora</taxon>
    </lineage>
</organism>
<evidence type="ECO:0000256" key="11">
    <source>
        <dbReference type="ARBA" id="ARBA00041069"/>
    </source>
</evidence>
<evidence type="ECO:0000259" key="13">
    <source>
        <dbReference type="Pfam" id="PF00703"/>
    </source>
</evidence>
<comment type="subunit">
    <text evidence="4">Homodimer.</text>
</comment>
<name>D9R764_LACSW</name>
<dbReference type="Gene3D" id="3.20.20.80">
    <property type="entry name" value="Glycosidases"/>
    <property type="match status" value="1"/>
</dbReference>
<dbReference type="PaxDb" id="610130-Closa_2962"/>
<comment type="catalytic activity">
    <reaction evidence="1">
        <text>Hydrolysis of terminal, non-reducing beta-D-mannose residues in beta-D-mannosides.</text>
        <dbReference type="EC" id="3.2.1.25"/>
    </reaction>
</comment>
<feature type="domain" description="Glycoside hydrolase family 2 immunoglobulin-like beta-sandwich" evidence="13">
    <location>
        <begin position="192"/>
        <end position="303"/>
    </location>
</feature>
<dbReference type="Gene3D" id="2.60.120.260">
    <property type="entry name" value="Galactose-binding domain-like"/>
    <property type="match status" value="1"/>
</dbReference>
<dbReference type="PANTHER" id="PTHR43730:SF1">
    <property type="entry name" value="BETA-MANNOSIDASE"/>
    <property type="match status" value="1"/>
</dbReference>
<dbReference type="EMBL" id="CP002109">
    <property type="protein sequence ID" value="ADL05496.1"/>
    <property type="molecule type" value="Genomic_DNA"/>
</dbReference>
<dbReference type="InterPro" id="IPR013783">
    <property type="entry name" value="Ig-like_fold"/>
</dbReference>
<keyword evidence="18" id="KW-1185">Reference proteome</keyword>
<dbReference type="HOGENOM" id="CLU_005015_3_2_9"/>
<dbReference type="InterPro" id="IPR050887">
    <property type="entry name" value="Beta-mannosidase_GH2"/>
</dbReference>
<dbReference type="Gene3D" id="2.60.40.10">
    <property type="entry name" value="Immunoglobulins"/>
    <property type="match status" value="2"/>
</dbReference>
<dbReference type="InterPro" id="IPR041447">
    <property type="entry name" value="Mannosidase_ig"/>
</dbReference>
<dbReference type="SUPFAM" id="SSF49785">
    <property type="entry name" value="Galactose-binding domain-like"/>
    <property type="match status" value="1"/>
</dbReference>
<evidence type="ECO:0000259" key="14">
    <source>
        <dbReference type="Pfam" id="PF17753"/>
    </source>
</evidence>
<dbReference type="STRING" id="610130.Closa_2962"/>
<dbReference type="InterPro" id="IPR006102">
    <property type="entry name" value="Ig-like_GH2"/>
</dbReference>
<keyword evidence="8" id="KW-0325">Glycoprotein</keyword>
<accession>D9R764</accession>
<dbReference type="GO" id="GO:0004567">
    <property type="term" value="F:beta-mannosidase activity"/>
    <property type="evidence" value="ECO:0007669"/>
    <property type="project" value="UniProtKB-EC"/>
</dbReference>
<sequence>MRKTQSLNGIWEWHWDGDSCNPLYTGEVPGSVISDMLQHKLIQDPYWRCNEYTVRELMGRNCLYGRTFPVSEEELKFSCAELVCEGLDTIASIRINGCLIAETRDMHRTYRLPVKEYLQEGENRIEILFKSPLEFVRNEDEGNDIFYASTGCIRGNAALRKAHYMFGWDWGPQLPDMGIFRDIAIEYWDHAKIQDVRIRQDHEDSRKVGLMFEVTINQLSIHEDSRKNGNTWYTETEITDPIGAAVIKKVRSSREWQFEETITEPKLWWPNGLGGQPLYKIRIRLLDEAGACHDTYECRIGLRTVTVSTDQVERKTFEDKYESGNEFAITVNGIKIFTMGANYIPEDNILSRVTKERTARLIEDCAAANFNCLRVWGGGYYPDDYFYDKCDEQGILVWQDLMFGCNVYALNDSFEEDIVEETKDNVRRLRHHACLALWCGNNEMEWGWADEWARLKGHHPRYKADYTKIFEYILPRAIRACDDITFYWPSSPSSGGAFDDPNGISRGDQHYWEVWHSGKPFTEYGDFSFCSEYGFQSFPHSKTIASFTLPEDRNIFSRVMESHQKNPAANGKILNYIADYFLYPKDTDSLAYISQILQLKAIEYGVGHWRRKRGQCMGSLYWQLNDCWPVASWASIDYYGRWKALHYGARRFYAPFTISIEEEKELSPLVSYYVHNDTRDEEWCRTEILLKDHKFRILWEKAWEGSIRELSAVKVMEADFSSWTGDETLRSSVFTTFRLYKGETLMEERTVLFVKPKHFNYMAPAYDVSVTESEQSFYITVKASGFCQYVELYFKDYDIIFSDNFFDITAPEGITVCVNKADFRCHMTPDLVKDNLVVRSVADSYGS</sequence>
<comment type="subcellular location">
    <subcellularLocation>
        <location evidence="2">Secreted</location>
    </subcellularLocation>
</comment>
<dbReference type="InterPro" id="IPR017853">
    <property type="entry name" value="GH"/>
</dbReference>
<reference evidence="17" key="1">
    <citation type="submission" date="2010-07" db="EMBL/GenBank/DDBJ databases">
        <title>Complete sequence of Clostridium saccharolyticum WM1.</title>
        <authorList>
            <consortium name="US DOE Joint Genome Institute"/>
            <person name="Lucas S."/>
            <person name="Copeland A."/>
            <person name="Lapidus A."/>
            <person name="Cheng J.-F."/>
            <person name="Bruce D."/>
            <person name="Goodwin L."/>
            <person name="Pitluck S."/>
            <person name="Chertkov O."/>
            <person name="Detter J.C."/>
            <person name="Han C."/>
            <person name="Tapia R."/>
            <person name="Land M."/>
            <person name="Hauser L."/>
            <person name="Chang Y.-J."/>
            <person name="Jeffries C."/>
            <person name="Kyrpides N."/>
            <person name="Ivanova N."/>
            <person name="Mikhailova N."/>
            <person name="Mouttaki H."/>
            <person name="Lin L."/>
            <person name="Zhou J."/>
            <person name="Hemme C.L."/>
            <person name="Woyke T."/>
        </authorList>
    </citation>
    <scope>NUCLEOTIDE SEQUENCE [LARGE SCALE GENOMIC DNA]</scope>
    <source>
        <strain evidence="17">WM1</strain>
    </source>
</reference>
<evidence type="ECO:0000256" key="1">
    <source>
        <dbReference type="ARBA" id="ARBA00000829"/>
    </source>
</evidence>
<dbReference type="RefSeq" id="WP_013273580.1">
    <property type="nucleotide sequence ID" value="NC_014376.1"/>
</dbReference>
<dbReference type="Pfam" id="PF17786">
    <property type="entry name" value="Mannosidase_ig"/>
    <property type="match status" value="1"/>
</dbReference>
<dbReference type="GO" id="GO:0006516">
    <property type="term" value="P:glycoprotein catabolic process"/>
    <property type="evidence" value="ECO:0007669"/>
    <property type="project" value="TreeGrafter"/>
</dbReference>
<keyword evidence="7 17" id="KW-0378">Hydrolase</keyword>
<dbReference type="KEGG" id="csh:Closa_2962"/>
<dbReference type="InterPro" id="IPR054593">
    <property type="entry name" value="Beta-mannosidase-like_N2"/>
</dbReference>
<feature type="domain" description="Mannosidase Ig/CBM-like" evidence="15">
    <location>
        <begin position="671"/>
        <end position="758"/>
    </location>
</feature>
<evidence type="ECO:0000256" key="4">
    <source>
        <dbReference type="ARBA" id="ARBA00011738"/>
    </source>
</evidence>
<evidence type="ECO:0000259" key="15">
    <source>
        <dbReference type="Pfam" id="PF17786"/>
    </source>
</evidence>
<evidence type="ECO:0000313" key="17">
    <source>
        <dbReference type="EMBL" id="ADL05496.1"/>
    </source>
</evidence>
<dbReference type="SUPFAM" id="SSF49303">
    <property type="entry name" value="beta-Galactosidase/glucuronidase domain"/>
    <property type="match status" value="2"/>
</dbReference>
<evidence type="ECO:0000256" key="12">
    <source>
        <dbReference type="ARBA" id="ARBA00041614"/>
    </source>
</evidence>
<evidence type="ECO:0000313" key="18">
    <source>
        <dbReference type="Proteomes" id="UP000001662"/>
    </source>
</evidence>
<dbReference type="GO" id="GO:0005576">
    <property type="term" value="C:extracellular region"/>
    <property type="evidence" value="ECO:0007669"/>
    <property type="project" value="UniProtKB-SubCell"/>
</dbReference>
<dbReference type="EC" id="3.2.1.25" evidence="5"/>
<feature type="domain" description="Beta-mannosidase Ig-fold" evidence="14">
    <location>
        <begin position="764"/>
        <end position="843"/>
    </location>
</feature>
<dbReference type="GO" id="GO:0005975">
    <property type="term" value="P:carbohydrate metabolic process"/>
    <property type="evidence" value="ECO:0007669"/>
    <property type="project" value="InterPro"/>
</dbReference>
<dbReference type="FunFam" id="3.20.20.80:FF:000050">
    <property type="entry name" value="Beta-mannosidase B"/>
    <property type="match status" value="1"/>
</dbReference>
<evidence type="ECO:0000256" key="3">
    <source>
        <dbReference type="ARBA" id="ARBA00004740"/>
    </source>
</evidence>
<evidence type="ECO:0000256" key="10">
    <source>
        <dbReference type="ARBA" id="ARBA00038429"/>
    </source>
</evidence>
<dbReference type="InterPro" id="IPR036156">
    <property type="entry name" value="Beta-gal/glucu_dom_sf"/>
</dbReference>
<dbReference type="InterPro" id="IPR008979">
    <property type="entry name" value="Galactose-bd-like_sf"/>
</dbReference>
<evidence type="ECO:0000256" key="6">
    <source>
        <dbReference type="ARBA" id="ARBA00022525"/>
    </source>
</evidence>
<dbReference type="CAZy" id="GH2">
    <property type="family name" value="Glycoside Hydrolase Family 2"/>
</dbReference>
<dbReference type="InterPro" id="IPR041625">
    <property type="entry name" value="Beta-mannosidase_Ig"/>
</dbReference>
<comment type="similarity">
    <text evidence="10">Belongs to the glycosyl hydrolase 2 family. Beta-mannosidase B subfamily.</text>
</comment>
<dbReference type="SUPFAM" id="SSF51445">
    <property type="entry name" value="(Trans)glycosidases"/>
    <property type="match status" value="1"/>
</dbReference>
<keyword evidence="9" id="KW-0326">Glycosidase</keyword>
<dbReference type="PANTHER" id="PTHR43730">
    <property type="entry name" value="BETA-MANNOSIDASE"/>
    <property type="match status" value="1"/>
</dbReference>
<evidence type="ECO:0000256" key="7">
    <source>
        <dbReference type="ARBA" id="ARBA00022801"/>
    </source>
</evidence>
<dbReference type="Pfam" id="PF22666">
    <property type="entry name" value="Glyco_hydro_2_N2"/>
    <property type="match status" value="1"/>
</dbReference>
<protein>
    <recommendedName>
        <fullName evidence="11">Beta-mannosidase B</fullName>
        <ecNumber evidence="5">3.2.1.25</ecNumber>
    </recommendedName>
    <alternativeName>
        <fullName evidence="12">Mannanase B</fullName>
    </alternativeName>
</protein>
<dbReference type="Pfam" id="PF17753">
    <property type="entry name" value="Ig_mannosidase"/>
    <property type="match status" value="1"/>
</dbReference>
<proteinExistence type="inferred from homology"/>